<reference evidence="1 2" key="1">
    <citation type="submission" date="2022-03" db="EMBL/GenBank/DDBJ databases">
        <authorList>
            <person name="Macdonald S."/>
            <person name="Ahmed S."/>
            <person name="Newling K."/>
        </authorList>
    </citation>
    <scope>NUCLEOTIDE SEQUENCE [LARGE SCALE GENOMIC DNA]</scope>
</reference>
<gene>
    <name evidence="1" type="ORF">ERUC_LOCUS16669</name>
</gene>
<accession>A0ABC8JXV0</accession>
<protein>
    <recommendedName>
        <fullName evidence="3">Pentatricopeptide repeat-containing protein</fullName>
    </recommendedName>
</protein>
<organism evidence="1 2">
    <name type="scientific">Eruca vesicaria subsp. sativa</name>
    <name type="common">Garden rocket</name>
    <name type="synonym">Eruca sativa</name>
    <dbReference type="NCBI Taxonomy" id="29727"/>
    <lineage>
        <taxon>Eukaryota</taxon>
        <taxon>Viridiplantae</taxon>
        <taxon>Streptophyta</taxon>
        <taxon>Embryophyta</taxon>
        <taxon>Tracheophyta</taxon>
        <taxon>Spermatophyta</taxon>
        <taxon>Magnoliopsida</taxon>
        <taxon>eudicotyledons</taxon>
        <taxon>Gunneridae</taxon>
        <taxon>Pentapetalae</taxon>
        <taxon>rosids</taxon>
        <taxon>malvids</taxon>
        <taxon>Brassicales</taxon>
        <taxon>Brassicaceae</taxon>
        <taxon>Brassiceae</taxon>
        <taxon>Eruca</taxon>
    </lineage>
</organism>
<evidence type="ECO:0000313" key="2">
    <source>
        <dbReference type="Proteomes" id="UP001642260"/>
    </source>
</evidence>
<proteinExistence type="predicted"/>
<evidence type="ECO:0008006" key="3">
    <source>
        <dbReference type="Google" id="ProtNLM"/>
    </source>
</evidence>
<sequence>MFSLTRRSEFELGRQVHCSLDNLIVESSLVYFYTQWGVTSSLRAFDMMEEKDVISWAAVLLYQLVREKGMGRKL</sequence>
<name>A0ABC8JXV0_ERUVS</name>
<dbReference type="Proteomes" id="UP001642260">
    <property type="component" value="Unassembled WGS sequence"/>
</dbReference>
<keyword evidence="2" id="KW-1185">Reference proteome</keyword>
<evidence type="ECO:0000313" key="1">
    <source>
        <dbReference type="EMBL" id="CAH8345589.1"/>
    </source>
</evidence>
<dbReference type="EMBL" id="CAKOAT010152932">
    <property type="protein sequence ID" value="CAH8345589.1"/>
    <property type="molecule type" value="Genomic_DNA"/>
</dbReference>
<comment type="caution">
    <text evidence="1">The sequence shown here is derived from an EMBL/GenBank/DDBJ whole genome shotgun (WGS) entry which is preliminary data.</text>
</comment>
<dbReference type="AlphaFoldDB" id="A0ABC8JXV0"/>